<dbReference type="EMBL" id="AP025735">
    <property type="protein sequence ID" value="BDI20942.1"/>
    <property type="molecule type" value="Genomic_DNA"/>
</dbReference>
<gene>
    <name evidence="2" type="ORF">ANSO36C_67440</name>
</gene>
<evidence type="ECO:0000313" key="3">
    <source>
        <dbReference type="Proteomes" id="UP001055453"/>
    </source>
</evidence>
<keyword evidence="1" id="KW-0472">Membrane</keyword>
<dbReference type="Proteomes" id="UP001055453">
    <property type="component" value="Plasmid pANSO36C"/>
</dbReference>
<reference evidence="2" key="1">
    <citation type="submission" date="2022-04" db="EMBL/GenBank/DDBJ databases">
        <title>Complete genome sequence of a cyanobacterium, Nostoc sp. SO-36, isolated in Antarctica.</title>
        <authorList>
            <person name="Kanesaki Y."/>
            <person name="Effendi D."/>
            <person name="Sakamoto T."/>
            <person name="Ohtani S."/>
            <person name="Awai K."/>
        </authorList>
    </citation>
    <scope>NUCLEOTIDE SEQUENCE</scope>
    <source>
        <strain evidence="2">SO-36</strain>
        <plasmid evidence="2">pANSO36C</plasmid>
    </source>
</reference>
<keyword evidence="1" id="KW-1133">Transmembrane helix</keyword>
<sequence>MNSLEFCDRYLPDYWAERDLQLLIQKRLQRWWFLAAPDEVTVKTPSTARRIDISTWLTVYEVKKWLTRDNIFHAVAQTELYTFYGPRFLWLFRKRRVVVGLAPTDLSEYEQASRVARDFRRMGVEVIFLNEVGLGFEVPEIGGALLIAGIIILVGALALALS</sequence>
<keyword evidence="3" id="KW-1185">Reference proteome</keyword>
<name>A0ABM7ZC97_NOSCO</name>
<protein>
    <submittedName>
        <fullName evidence="2">Uncharacterized protein</fullName>
    </submittedName>
</protein>
<keyword evidence="1" id="KW-0812">Transmembrane</keyword>
<evidence type="ECO:0000313" key="2">
    <source>
        <dbReference type="EMBL" id="BDI20942.1"/>
    </source>
</evidence>
<organism evidence="2 3">
    <name type="scientific">Nostoc cf. commune SO-36</name>
    <dbReference type="NCBI Taxonomy" id="449208"/>
    <lineage>
        <taxon>Bacteria</taxon>
        <taxon>Bacillati</taxon>
        <taxon>Cyanobacteriota</taxon>
        <taxon>Cyanophyceae</taxon>
        <taxon>Nostocales</taxon>
        <taxon>Nostocaceae</taxon>
        <taxon>Nostoc</taxon>
    </lineage>
</organism>
<accession>A0ABM7ZC97</accession>
<geneLocation type="plasmid" evidence="2 3">
    <name>pANSO36C</name>
</geneLocation>
<dbReference type="RefSeq" id="WP_251960983.1">
    <property type="nucleotide sequence ID" value="NZ_AP025735.1"/>
</dbReference>
<proteinExistence type="predicted"/>
<feature type="transmembrane region" description="Helical" evidence="1">
    <location>
        <begin position="141"/>
        <end position="161"/>
    </location>
</feature>
<evidence type="ECO:0000256" key="1">
    <source>
        <dbReference type="SAM" id="Phobius"/>
    </source>
</evidence>
<keyword evidence="2" id="KW-0614">Plasmid</keyword>